<dbReference type="InterPro" id="IPR003439">
    <property type="entry name" value="ABC_transporter-like_ATP-bd"/>
</dbReference>
<dbReference type="PANTHER" id="PTHR43394:SF4">
    <property type="entry name" value="TOXIN SECRETION ABC TRANSPORTER ATP-BINDING PROTEIN"/>
    <property type="match status" value="1"/>
</dbReference>
<evidence type="ECO:0000256" key="3">
    <source>
        <dbReference type="ARBA" id="ARBA00022989"/>
    </source>
</evidence>
<dbReference type="KEGG" id="snep:Enr13x_33420"/>
<feature type="transmembrane region" description="Helical" evidence="6">
    <location>
        <begin position="301"/>
        <end position="323"/>
    </location>
</feature>
<feature type="compositionally biased region" description="Basic and acidic residues" evidence="5">
    <location>
        <begin position="11"/>
        <end position="23"/>
    </location>
</feature>
<evidence type="ECO:0000256" key="4">
    <source>
        <dbReference type="ARBA" id="ARBA00023136"/>
    </source>
</evidence>
<keyword evidence="9" id="KW-1185">Reference proteome</keyword>
<dbReference type="GO" id="GO:0005524">
    <property type="term" value="F:ATP binding"/>
    <property type="evidence" value="ECO:0007669"/>
    <property type="project" value="UniProtKB-KW"/>
</dbReference>
<sequence length="712" mass="77095">MLRPGEGNAAEIDREGDERDLDRVPSVSAVEKTIAVLVIALDVQVNKQPIALHVQTPDPGDPFRQLMDAAEKSDIVLRESPFRSVGETFATIRQGYAVVFALEGGKILVLERAEGSRLEASLIGKTTEHLSLSKSDLTGLLGKRDSVRMLVAKKELECETLSGAHAHDGVGDYPTPIRRLIALLDLDRRDLWLVVLFAGVAGVLGLATPLVIEGLVNVVSWGTYFQPLVVLAGMLLTCLGIAGVLKVLQTWVVEMIQRRQFVRIVSDLSHRFPRANQASLRGEYPRELANRVFDIMTIQKATAVLLLDGVTVVLTTALGLILLAFYHPFLLGFDLVLIFTMVFFTWILGRGGILTAIKESKTKYEVAHWLQDVISMPTAFKTGGGERLAILRANQLTSEYIKARKKQFGVVIRQVIFAVGLQVAASTALLGLGGWLVIDGQLTLGQLVASELVVTVVVGAFAKAGKSLEKFYDMMAGIDKVGYLLDIPPDPRTEIGTIPQGPAEVGWSELAFHSLMHDCKVPRAEVAAGSRVAIVGDDQAGMDCLAKSLAGLVDPDSGVIQVAGFDAFEAAIADPGELVGYAGMPELFYGSIVENVSLGRPNVSPNRVRQALAATDLIEAVLALPDGLNTPVQTGGYPLTIDQQSRLMIARAIGPHPRLLVINGLMDHLSREHREQLWENLTGPDANWTLIVFTNRDEVAALCDSQISLHLS</sequence>
<feature type="domain" description="ABC transmembrane type-1" evidence="7">
    <location>
        <begin position="192"/>
        <end position="473"/>
    </location>
</feature>
<dbReference type="Proteomes" id="UP000319004">
    <property type="component" value="Chromosome"/>
</dbReference>
<dbReference type="PANTHER" id="PTHR43394">
    <property type="entry name" value="ATP-DEPENDENT PERMEASE MDL1, MITOCHONDRIAL"/>
    <property type="match status" value="1"/>
</dbReference>
<dbReference type="InterPro" id="IPR027417">
    <property type="entry name" value="P-loop_NTPase"/>
</dbReference>
<keyword evidence="8" id="KW-0547">Nucleotide-binding</keyword>
<feature type="transmembrane region" description="Helical" evidence="6">
    <location>
        <begin position="224"/>
        <end position="248"/>
    </location>
</feature>
<dbReference type="SUPFAM" id="SSF52540">
    <property type="entry name" value="P-loop containing nucleoside triphosphate hydrolases"/>
    <property type="match status" value="1"/>
</dbReference>
<dbReference type="OrthoDB" id="311344at2"/>
<dbReference type="InterPro" id="IPR036640">
    <property type="entry name" value="ABC1_TM_sf"/>
</dbReference>
<evidence type="ECO:0000256" key="6">
    <source>
        <dbReference type="SAM" id="Phobius"/>
    </source>
</evidence>
<dbReference type="SUPFAM" id="SSF90123">
    <property type="entry name" value="ABC transporter transmembrane region"/>
    <property type="match status" value="1"/>
</dbReference>
<feature type="transmembrane region" description="Helical" evidence="6">
    <location>
        <begin position="415"/>
        <end position="438"/>
    </location>
</feature>
<evidence type="ECO:0000256" key="5">
    <source>
        <dbReference type="SAM" id="MobiDB-lite"/>
    </source>
</evidence>
<evidence type="ECO:0000313" key="9">
    <source>
        <dbReference type="Proteomes" id="UP000319004"/>
    </source>
</evidence>
<dbReference type="RefSeq" id="WP_145387669.1">
    <property type="nucleotide sequence ID" value="NZ_CP037423.1"/>
</dbReference>
<proteinExistence type="predicted"/>
<evidence type="ECO:0000256" key="2">
    <source>
        <dbReference type="ARBA" id="ARBA00022692"/>
    </source>
</evidence>
<dbReference type="InterPro" id="IPR039421">
    <property type="entry name" value="Type_1_exporter"/>
</dbReference>
<dbReference type="Pfam" id="PF00664">
    <property type="entry name" value="ABC_membrane"/>
    <property type="match status" value="1"/>
</dbReference>
<feature type="transmembrane region" description="Helical" evidence="6">
    <location>
        <begin position="191"/>
        <end position="212"/>
    </location>
</feature>
<evidence type="ECO:0000256" key="1">
    <source>
        <dbReference type="ARBA" id="ARBA00004651"/>
    </source>
</evidence>
<keyword evidence="8" id="KW-0067">ATP-binding</keyword>
<accession>A0A518HRK6</accession>
<dbReference type="GO" id="GO:0005886">
    <property type="term" value="C:plasma membrane"/>
    <property type="evidence" value="ECO:0007669"/>
    <property type="project" value="UniProtKB-SubCell"/>
</dbReference>
<gene>
    <name evidence="8" type="primary">hlyB</name>
    <name evidence="8" type="ORF">Enr13x_33420</name>
</gene>
<dbReference type="EMBL" id="CP037423">
    <property type="protein sequence ID" value="QDV43485.1"/>
    <property type="molecule type" value="Genomic_DNA"/>
</dbReference>
<dbReference type="Gene3D" id="1.20.1560.10">
    <property type="entry name" value="ABC transporter type 1, transmembrane domain"/>
    <property type="match status" value="1"/>
</dbReference>
<dbReference type="AlphaFoldDB" id="A0A518HRK6"/>
<keyword evidence="3 6" id="KW-1133">Transmembrane helix</keyword>
<dbReference type="PROSITE" id="PS50929">
    <property type="entry name" value="ABC_TM1F"/>
    <property type="match status" value="1"/>
</dbReference>
<protein>
    <submittedName>
        <fullName evidence="8">Alpha-hemolysin translocation ATP-binding protein HlyB</fullName>
    </submittedName>
</protein>
<dbReference type="GO" id="GO:0015421">
    <property type="term" value="F:ABC-type oligopeptide transporter activity"/>
    <property type="evidence" value="ECO:0007669"/>
    <property type="project" value="TreeGrafter"/>
</dbReference>
<dbReference type="Pfam" id="PF00005">
    <property type="entry name" value="ABC_tran"/>
    <property type="match status" value="1"/>
</dbReference>
<evidence type="ECO:0000313" key="8">
    <source>
        <dbReference type="EMBL" id="QDV43485.1"/>
    </source>
</evidence>
<keyword evidence="4 6" id="KW-0472">Membrane</keyword>
<comment type="subcellular location">
    <subcellularLocation>
        <location evidence="1">Cell membrane</location>
        <topology evidence="1">Multi-pass membrane protein</topology>
    </subcellularLocation>
</comment>
<evidence type="ECO:0000259" key="7">
    <source>
        <dbReference type="PROSITE" id="PS50929"/>
    </source>
</evidence>
<name>A0A518HRK6_9BACT</name>
<dbReference type="GO" id="GO:0016887">
    <property type="term" value="F:ATP hydrolysis activity"/>
    <property type="evidence" value="ECO:0007669"/>
    <property type="project" value="InterPro"/>
</dbReference>
<dbReference type="InterPro" id="IPR011527">
    <property type="entry name" value="ABC1_TM_dom"/>
</dbReference>
<organism evidence="8 9">
    <name type="scientific">Stieleria neptunia</name>
    <dbReference type="NCBI Taxonomy" id="2527979"/>
    <lineage>
        <taxon>Bacteria</taxon>
        <taxon>Pseudomonadati</taxon>
        <taxon>Planctomycetota</taxon>
        <taxon>Planctomycetia</taxon>
        <taxon>Pirellulales</taxon>
        <taxon>Pirellulaceae</taxon>
        <taxon>Stieleria</taxon>
    </lineage>
</organism>
<reference evidence="8 9" key="1">
    <citation type="submission" date="2019-03" db="EMBL/GenBank/DDBJ databases">
        <title>Deep-cultivation of Planctomycetes and their phenomic and genomic characterization uncovers novel biology.</title>
        <authorList>
            <person name="Wiegand S."/>
            <person name="Jogler M."/>
            <person name="Boedeker C."/>
            <person name="Pinto D."/>
            <person name="Vollmers J."/>
            <person name="Rivas-Marin E."/>
            <person name="Kohn T."/>
            <person name="Peeters S.H."/>
            <person name="Heuer A."/>
            <person name="Rast P."/>
            <person name="Oberbeckmann S."/>
            <person name="Bunk B."/>
            <person name="Jeske O."/>
            <person name="Meyerdierks A."/>
            <person name="Storesund J.E."/>
            <person name="Kallscheuer N."/>
            <person name="Luecker S."/>
            <person name="Lage O.M."/>
            <person name="Pohl T."/>
            <person name="Merkel B.J."/>
            <person name="Hornburger P."/>
            <person name="Mueller R.-W."/>
            <person name="Bruemmer F."/>
            <person name="Labrenz M."/>
            <person name="Spormann A.M."/>
            <person name="Op den Camp H."/>
            <person name="Overmann J."/>
            <person name="Amann R."/>
            <person name="Jetten M.S.M."/>
            <person name="Mascher T."/>
            <person name="Medema M.H."/>
            <person name="Devos D.P."/>
            <person name="Kaster A.-K."/>
            <person name="Ovreas L."/>
            <person name="Rohde M."/>
            <person name="Galperin M.Y."/>
            <person name="Jogler C."/>
        </authorList>
    </citation>
    <scope>NUCLEOTIDE SEQUENCE [LARGE SCALE GENOMIC DNA]</scope>
    <source>
        <strain evidence="8 9">Enr13</strain>
    </source>
</reference>
<feature type="region of interest" description="Disordered" evidence="5">
    <location>
        <begin position="1"/>
        <end position="24"/>
    </location>
</feature>
<dbReference type="Gene3D" id="3.40.50.300">
    <property type="entry name" value="P-loop containing nucleotide triphosphate hydrolases"/>
    <property type="match status" value="1"/>
</dbReference>
<keyword evidence="2 6" id="KW-0812">Transmembrane</keyword>
<feature type="transmembrane region" description="Helical" evidence="6">
    <location>
        <begin position="329"/>
        <end position="348"/>
    </location>
</feature>